<sequence length="479" mass="52409">MSLSFSVGKSSRFGPRTGTVSLLRTGTSISINTPALMVATSRGVVPHLGRDQYKRTSALRWISVPFESFLENSPPIPTLQPGSNPLHTFLGFNPSQNLVVMTLRDPADPSETPANGNDYVSASTARGMKKITPAQWRNHVHACVPDIVVALPDIPWTSPPFSQKRITKSIERTATWLANLLAPAPHPLNILVHMAGGISEPARRAFTDSLTETLYGKEAEAVHPHKCLDDGVVGYVFDLVPLRKAMESSPDDARDNQEETVALLKASLLSARPNKLRVVNSPASPHEILRLIRDVGVDVFDAKWAQDAAQIGIALDFVFPVPSEAAKGKQRDLGHNLYRTDYAHDFSSFADSLQDCSCGACAPLAPQTVISHSAIDAHVPATSAPAPYTRAYVHHLLQTHEMSAHSLLIMHNLAVLDTFFANVRGVLERGEDLNAHVDRFATEYDETLRVMDEGRSMWKDVDFARGKGRLARERAAAED</sequence>
<dbReference type="Gene3D" id="3.20.20.105">
    <property type="entry name" value="Queuine tRNA-ribosyltransferase-like"/>
    <property type="match status" value="1"/>
</dbReference>
<dbReference type="Pfam" id="PF01702">
    <property type="entry name" value="TGT"/>
    <property type="match status" value="1"/>
</dbReference>
<evidence type="ECO:0000313" key="2">
    <source>
        <dbReference type="EMBL" id="KAJ7350249.1"/>
    </source>
</evidence>
<dbReference type="AlphaFoldDB" id="A0AAD7A6T9"/>
<accession>A0AAD7A6T9</accession>
<dbReference type="PANTHER" id="PTHR46064:SF1">
    <property type="entry name" value="QUEUINE TRNA-RIBOSYLTRANSFERASE ACCESSORY SUBUNIT 2"/>
    <property type="match status" value="1"/>
</dbReference>
<reference evidence="2" key="1">
    <citation type="submission" date="2023-03" db="EMBL/GenBank/DDBJ databases">
        <title>Massive genome expansion in bonnet fungi (Mycena s.s.) driven by repeated elements and novel gene families across ecological guilds.</title>
        <authorList>
            <consortium name="Lawrence Berkeley National Laboratory"/>
            <person name="Harder C.B."/>
            <person name="Miyauchi S."/>
            <person name="Viragh M."/>
            <person name="Kuo A."/>
            <person name="Thoen E."/>
            <person name="Andreopoulos B."/>
            <person name="Lu D."/>
            <person name="Skrede I."/>
            <person name="Drula E."/>
            <person name="Henrissat B."/>
            <person name="Morin E."/>
            <person name="Kohler A."/>
            <person name="Barry K."/>
            <person name="LaButti K."/>
            <person name="Morin E."/>
            <person name="Salamov A."/>
            <person name="Lipzen A."/>
            <person name="Mereny Z."/>
            <person name="Hegedus B."/>
            <person name="Baldrian P."/>
            <person name="Stursova M."/>
            <person name="Weitz H."/>
            <person name="Taylor A."/>
            <person name="Grigoriev I.V."/>
            <person name="Nagy L.G."/>
            <person name="Martin F."/>
            <person name="Kauserud H."/>
        </authorList>
    </citation>
    <scope>NUCLEOTIDE SEQUENCE</scope>
    <source>
        <strain evidence="2">CBHHK002</strain>
    </source>
</reference>
<dbReference type="InterPro" id="IPR036511">
    <property type="entry name" value="TGT-like_sf"/>
</dbReference>
<organism evidence="2 3">
    <name type="scientific">Mycena albidolilacea</name>
    <dbReference type="NCBI Taxonomy" id="1033008"/>
    <lineage>
        <taxon>Eukaryota</taxon>
        <taxon>Fungi</taxon>
        <taxon>Dikarya</taxon>
        <taxon>Basidiomycota</taxon>
        <taxon>Agaricomycotina</taxon>
        <taxon>Agaricomycetes</taxon>
        <taxon>Agaricomycetidae</taxon>
        <taxon>Agaricales</taxon>
        <taxon>Marasmiineae</taxon>
        <taxon>Mycenaceae</taxon>
        <taxon>Mycena</taxon>
    </lineage>
</organism>
<dbReference type="PANTHER" id="PTHR46064">
    <property type="entry name" value="QUEUINE TRNA-RIBOSYLTRANSFERASE ACCESSORY SUBUNIT 2"/>
    <property type="match status" value="1"/>
</dbReference>
<comment type="caution">
    <text evidence="2">The sequence shown here is derived from an EMBL/GenBank/DDBJ whole genome shotgun (WGS) entry which is preliminary data.</text>
</comment>
<keyword evidence="3" id="KW-1185">Reference proteome</keyword>
<evidence type="ECO:0000259" key="1">
    <source>
        <dbReference type="Pfam" id="PF01702"/>
    </source>
</evidence>
<dbReference type="SUPFAM" id="SSF51713">
    <property type="entry name" value="tRNA-guanine transglycosylase"/>
    <property type="match status" value="1"/>
</dbReference>
<gene>
    <name evidence="2" type="ORF">DFH08DRAFT_776157</name>
</gene>
<dbReference type="Proteomes" id="UP001218218">
    <property type="component" value="Unassembled WGS sequence"/>
</dbReference>
<name>A0AAD7A6T9_9AGAR</name>
<evidence type="ECO:0000313" key="3">
    <source>
        <dbReference type="Proteomes" id="UP001218218"/>
    </source>
</evidence>
<feature type="domain" description="tRNA-guanine(15) transglycosylase-like" evidence="1">
    <location>
        <begin position="15"/>
        <end position="444"/>
    </location>
</feature>
<protein>
    <submittedName>
        <fullName evidence="2">tRNA-guanine(15) transglycosylase-like protein</fullName>
    </submittedName>
</protein>
<proteinExistence type="predicted"/>
<dbReference type="InterPro" id="IPR050852">
    <property type="entry name" value="Queuine_tRNA-ribosyltrfase"/>
</dbReference>
<dbReference type="GO" id="GO:0006400">
    <property type="term" value="P:tRNA modification"/>
    <property type="evidence" value="ECO:0007669"/>
    <property type="project" value="InterPro"/>
</dbReference>
<dbReference type="InterPro" id="IPR002616">
    <property type="entry name" value="tRNA_ribo_trans-like"/>
</dbReference>
<dbReference type="EMBL" id="JARIHO010000014">
    <property type="protein sequence ID" value="KAJ7350249.1"/>
    <property type="molecule type" value="Genomic_DNA"/>
</dbReference>